<feature type="transmembrane region" description="Helical" evidence="1">
    <location>
        <begin position="88"/>
        <end position="108"/>
    </location>
</feature>
<dbReference type="SUPFAM" id="SSF81343">
    <property type="entry name" value="Fumarate reductase respiratory complex transmembrane subunits"/>
    <property type="match status" value="1"/>
</dbReference>
<dbReference type="Proteomes" id="UP000316167">
    <property type="component" value="Unassembled WGS sequence"/>
</dbReference>
<dbReference type="RefSeq" id="WP_144884867.1">
    <property type="nucleotide sequence ID" value="NZ_VLLE01000002.1"/>
</dbReference>
<evidence type="ECO:0000313" key="3">
    <source>
        <dbReference type="Proteomes" id="UP000316167"/>
    </source>
</evidence>
<reference evidence="2 3" key="1">
    <citation type="journal article" date="2015" name="Stand. Genomic Sci.">
        <title>Genomic Encyclopedia of Bacterial and Archaeal Type Strains, Phase III: the genomes of soil and plant-associated and newly described type strains.</title>
        <authorList>
            <person name="Whitman W.B."/>
            <person name="Woyke T."/>
            <person name="Klenk H.P."/>
            <person name="Zhou Y."/>
            <person name="Lilburn T.G."/>
            <person name="Beck B.J."/>
            <person name="De Vos P."/>
            <person name="Vandamme P."/>
            <person name="Eisen J.A."/>
            <person name="Garrity G."/>
            <person name="Hugenholtz P."/>
            <person name="Kyrpides N.C."/>
        </authorList>
    </citation>
    <scope>NUCLEOTIDE SEQUENCE [LARGE SCALE GENOMIC DNA]</scope>
    <source>
        <strain evidence="2 3">CGMCC 1.7271</strain>
    </source>
</reference>
<dbReference type="OrthoDB" id="8114024at2"/>
<accession>A0A562SWU3</accession>
<dbReference type="EMBL" id="VLLE01000002">
    <property type="protein sequence ID" value="TWI85767.1"/>
    <property type="molecule type" value="Genomic_DNA"/>
</dbReference>
<name>A0A562SWU3_9BACT</name>
<evidence type="ECO:0000256" key="1">
    <source>
        <dbReference type="SAM" id="Phobius"/>
    </source>
</evidence>
<feature type="transmembrane region" description="Helical" evidence="1">
    <location>
        <begin position="7"/>
        <end position="29"/>
    </location>
</feature>
<keyword evidence="1" id="KW-0812">Transmembrane</keyword>
<dbReference type="AlphaFoldDB" id="A0A562SWU3"/>
<dbReference type="InterPro" id="IPR034804">
    <property type="entry name" value="SQR/QFR_C/D"/>
</dbReference>
<sequence length="200" mass="22226">MKKLHRICGLILVCFVGIHLFNHLCSLLGADAHLAVMQQLRKVYRNPFVETVLLLAVIIQIISGLRFVCSKQKHKWTGYAKWQVCSGFYLAIFLFIHVGAVLAGRYLLGLDTNIYFGAAGLNSFPANLFFIPYYTLAIAAFFIHLAALHAQRMHKNIAGLSVAIQTKLLVITGVIIALTVLYGMTNGFRALPLPASYNIF</sequence>
<keyword evidence="1" id="KW-1133">Transmembrane helix</keyword>
<evidence type="ECO:0008006" key="4">
    <source>
        <dbReference type="Google" id="ProtNLM"/>
    </source>
</evidence>
<keyword evidence="1" id="KW-0472">Membrane</keyword>
<keyword evidence="3" id="KW-1185">Reference proteome</keyword>
<feature type="transmembrane region" description="Helical" evidence="1">
    <location>
        <begin position="49"/>
        <end position="68"/>
    </location>
</feature>
<comment type="caution">
    <text evidence="2">The sequence shown here is derived from an EMBL/GenBank/DDBJ whole genome shotgun (WGS) entry which is preliminary data.</text>
</comment>
<feature type="transmembrane region" description="Helical" evidence="1">
    <location>
        <begin position="168"/>
        <end position="185"/>
    </location>
</feature>
<protein>
    <recommendedName>
        <fullName evidence="4">Succinate dehydrogenase / fumarate reductase cytochrome b subunit</fullName>
    </recommendedName>
</protein>
<organism evidence="2 3">
    <name type="scientific">Lacibacter cauensis</name>
    <dbReference type="NCBI Taxonomy" id="510947"/>
    <lineage>
        <taxon>Bacteria</taxon>
        <taxon>Pseudomonadati</taxon>
        <taxon>Bacteroidota</taxon>
        <taxon>Chitinophagia</taxon>
        <taxon>Chitinophagales</taxon>
        <taxon>Chitinophagaceae</taxon>
        <taxon>Lacibacter</taxon>
    </lineage>
</organism>
<gene>
    <name evidence="2" type="ORF">IQ13_0935</name>
</gene>
<feature type="transmembrane region" description="Helical" evidence="1">
    <location>
        <begin position="128"/>
        <end position="148"/>
    </location>
</feature>
<proteinExistence type="predicted"/>
<dbReference type="Gene3D" id="1.20.1300.10">
    <property type="entry name" value="Fumarate reductase/succinate dehydrogenase, transmembrane subunit"/>
    <property type="match status" value="1"/>
</dbReference>
<evidence type="ECO:0000313" key="2">
    <source>
        <dbReference type="EMBL" id="TWI85767.1"/>
    </source>
</evidence>
<dbReference type="GO" id="GO:0016020">
    <property type="term" value="C:membrane"/>
    <property type="evidence" value="ECO:0007669"/>
    <property type="project" value="InterPro"/>
</dbReference>